<dbReference type="OrthoDB" id="9758307at2"/>
<organism evidence="2 3">
    <name type="scientific">Fervidobacterium thailandense</name>
    <dbReference type="NCBI Taxonomy" id="1008305"/>
    <lineage>
        <taxon>Bacteria</taxon>
        <taxon>Thermotogati</taxon>
        <taxon>Thermotogota</taxon>
        <taxon>Thermotogae</taxon>
        <taxon>Thermotogales</taxon>
        <taxon>Fervidobacteriaceae</taxon>
        <taxon>Fervidobacterium</taxon>
    </lineage>
</organism>
<dbReference type="PANTHER" id="PTHR42792">
    <property type="entry name" value="FLAGELLIN"/>
    <property type="match status" value="1"/>
</dbReference>
<protein>
    <submittedName>
        <fullName evidence="2">Flagellar biosynthesis protein FlgL</fullName>
    </submittedName>
</protein>
<dbReference type="InterPro" id="IPR001029">
    <property type="entry name" value="Flagellin_N"/>
</dbReference>
<evidence type="ECO:0000313" key="2">
    <source>
        <dbReference type="EMBL" id="ODN31075.1"/>
    </source>
</evidence>
<dbReference type="Proteomes" id="UP000094570">
    <property type="component" value="Unassembled WGS sequence"/>
</dbReference>
<evidence type="ECO:0000259" key="1">
    <source>
        <dbReference type="Pfam" id="PF00669"/>
    </source>
</evidence>
<dbReference type="NCBIfam" id="TIGR02550">
    <property type="entry name" value="flagell_flgL"/>
    <property type="match status" value="1"/>
</dbReference>
<evidence type="ECO:0000313" key="3">
    <source>
        <dbReference type="Proteomes" id="UP000094570"/>
    </source>
</evidence>
<accession>A0A1E3G479</accession>
<dbReference type="InterPro" id="IPR013384">
    <property type="entry name" value="Flagell_FlgL"/>
</dbReference>
<gene>
    <name evidence="2" type="ORF">A4H02_02040</name>
</gene>
<dbReference type="GO" id="GO:0005198">
    <property type="term" value="F:structural molecule activity"/>
    <property type="evidence" value="ECO:0007669"/>
    <property type="project" value="InterPro"/>
</dbReference>
<dbReference type="Gene3D" id="1.20.1330.10">
    <property type="entry name" value="f41 fragment of flagellin, N-terminal domain"/>
    <property type="match status" value="1"/>
</dbReference>
<dbReference type="GO" id="GO:0071973">
    <property type="term" value="P:bacterial-type flagellum-dependent cell motility"/>
    <property type="evidence" value="ECO:0007669"/>
    <property type="project" value="InterPro"/>
</dbReference>
<dbReference type="PANTHER" id="PTHR42792:SF1">
    <property type="entry name" value="FLAGELLAR HOOK-ASSOCIATED PROTEIN 3"/>
    <property type="match status" value="1"/>
</dbReference>
<comment type="caution">
    <text evidence="2">The sequence shown here is derived from an EMBL/GenBank/DDBJ whole genome shotgun (WGS) entry which is preliminary data.</text>
</comment>
<keyword evidence="2" id="KW-0969">Cilium</keyword>
<keyword evidence="3" id="KW-1185">Reference proteome</keyword>
<keyword evidence="2" id="KW-0966">Cell projection</keyword>
<dbReference type="EMBL" id="LWAF01000002">
    <property type="protein sequence ID" value="ODN31075.1"/>
    <property type="molecule type" value="Genomic_DNA"/>
</dbReference>
<dbReference type="RefSeq" id="WP_069292499.1">
    <property type="nucleotide sequence ID" value="NZ_CP140110.1"/>
</dbReference>
<dbReference type="GO" id="GO:0009424">
    <property type="term" value="C:bacterial-type flagellum hook"/>
    <property type="evidence" value="ECO:0007669"/>
    <property type="project" value="InterPro"/>
</dbReference>
<reference evidence="3" key="1">
    <citation type="submission" date="2016-04" db="EMBL/GenBank/DDBJ databases">
        <title>The genome sequence project of a novel Fervidobacterium isolate from a hot spring in Thailand.</title>
        <authorList>
            <person name="Gonzalez J.M."/>
            <person name="Cuecas A."/>
            <person name="Kanoksilapatham W."/>
        </authorList>
    </citation>
    <scope>NUCLEOTIDE SEQUENCE [LARGE SCALE GENOMIC DNA]</scope>
    <source>
        <strain evidence="3">FC2004</strain>
    </source>
</reference>
<dbReference type="Pfam" id="PF00669">
    <property type="entry name" value="Flagellin_N"/>
    <property type="match status" value="1"/>
</dbReference>
<proteinExistence type="predicted"/>
<feature type="domain" description="Flagellin N-terminal" evidence="1">
    <location>
        <begin position="3"/>
        <end position="135"/>
    </location>
</feature>
<keyword evidence="2" id="KW-0282">Flagellum</keyword>
<dbReference type="AlphaFoldDB" id="A0A1E3G479"/>
<name>A0A1E3G479_9BACT</name>
<dbReference type="STRING" id="1008305.A4H02_02040"/>
<dbReference type="InterPro" id="IPR001492">
    <property type="entry name" value="Flagellin"/>
</dbReference>
<sequence length="297" mass="33374">MRITNNMINERTLFNIQQSLYRIARLHDKLSSGKEVQYPSDDAVIATRASNISSRLRELEQFKRNVDHIHNFIQSYDTTLQELSELYHRVRELMVRGANGTNTVDERNAIAAELKALKEHLIEVANTRVGDEFIFGGARSELKPVDDDGNIVIPIEANVRRRANALGYSITYGLTVYDVFVLENGKSVFSTIDDAILALQQGDERKLSEISLKEITLLEKSVMEHFATIGSTARMVEMVSSRLEDLKLFNTEYLSKEQDADLTKVLTSLSMQQSVLEAALKSAAMAIQKTLVDFVGG</sequence>
<dbReference type="SUPFAM" id="SSF64518">
    <property type="entry name" value="Phase 1 flagellin"/>
    <property type="match status" value="1"/>
</dbReference>